<reference evidence="2" key="1">
    <citation type="journal article" date="2019" name="Int. J. Syst. Evol. Microbiol.">
        <title>The Global Catalogue of Microorganisms (GCM) 10K type strain sequencing project: providing services to taxonomists for standard genome sequencing and annotation.</title>
        <authorList>
            <consortium name="The Broad Institute Genomics Platform"/>
            <consortium name="The Broad Institute Genome Sequencing Center for Infectious Disease"/>
            <person name="Wu L."/>
            <person name="Ma J."/>
        </authorList>
    </citation>
    <scope>NUCLEOTIDE SEQUENCE [LARGE SCALE GENOMIC DNA]</scope>
    <source>
        <strain evidence="2">JCM 17633</strain>
    </source>
</reference>
<gene>
    <name evidence="1" type="ORF">GCM10022292_06650</name>
</gene>
<evidence type="ECO:0000313" key="2">
    <source>
        <dbReference type="Proteomes" id="UP001501682"/>
    </source>
</evidence>
<dbReference type="EMBL" id="BAABCB010000005">
    <property type="protein sequence ID" value="GAA4241198.1"/>
    <property type="molecule type" value="Genomic_DNA"/>
</dbReference>
<dbReference type="PROSITE" id="PS51257">
    <property type="entry name" value="PROKAR_LIPOPROTEIN"/>
    <property type="match status" value="1"/>
</dbReference>
<comment type="caution">
    <text evidence="1">The sequence shown here is derived from an EMBL/GenBank/DDBJ whole genome shotgun (WGS) entry which is preliminary data.</text>
</comment>
<accession>A0ABP8CMT1</accession>
<sequence length="171" mass="19499">MKKLITILLVSLVVFSSCKEKVETNEDIVTTYYLIRHAEKDRSDKTNKNPDLTKKGLQRAENWAKHLKNVKFDAVYSTEYNRTTQTAIPTAKLNNIDIQFYNPSNLMTEEFLDKTKGKTVLIVGHSNTIPKLANSLLSKQKYADIADDNNANLYKVTIKKEEKTSELSVVN</sequence>
<dbReference type="Proteomes" id="UP001501682">
    <property type="component" value="Unassembled WGS sequence"/>
</dbReference>
<dbReference type="Pfam" id="PF00300">
    <property type="entry name" value="His_Phos_1"/>
    <property type="match status" value="1"/>
</dbReference>
<dbReference type="Gene3D" id="3.40.50.1240">
    <property type="entry name" value="Phosphoglycerate mutase-like"/>
    <property type="match status" value="1"/>
</dbReference>
<keyword evidence="2" id="KW-1185">Reference proteome</keyword>
<dbReference type="InterPro" id="IPR029033">
    <property type="entry name" value="His_PPase_superfam"/>
</dbReference>
<evidence type="ECO:0000313" key="1">
    <source>
        <dbReference type="EMBL" id="GAA4241198.1"/>
    </source>
</evidence>
<dbReference type="RefSeq" id="WP_334469567.1">
    <property type="nucleotide sequence ID" value="NZ_BAABCB010000005.1"/>
</dbReference>
<dbReference type="SUPFAM" id="SSF53254">
    <property type="entry name" value="Phosphoglycerate mutase-like"/>
    <property type="match status" value="1"/>
</dbReference>
<dbReference type="CDD" id="cd07067">
    <property type="entry name" value="HP_PGM_like"/>
    <property type="match status" value="1"/>
</dbReference>
<proteinExistence type="predicted"/>
<protein>
    <submittedName>
        <fullName evidence="1">Phosphoglycerate mutase family protein</fullName>
    </submittedName>
</protein>
<dbReference type="InterPro" id="IPR013078">
    <property type="entry name" value="His_Pase_superF_clade-1"/>
</dbReference>
<name>A0ABP8CMT1_9FLAO</name>
<organism evidence="1 2">
    <name type="scientific">Winogradskyella damuponensis</name>
    <dbReference type="NCBI Taxonomy" id="943939"/>
    <lineage>
        <taxon>Bacteria</taxon>
        <taxon>Pseudomonadati</taxon>
        <taxon>Bacteroidota</taxon>
        <taxon>Flavobacteriia</taxon>
        <taxon>Flavobacteriales</taxon>
        <taxon>Flavobacteriaceae</taxon>
        <taxon>Winogradskyella</taxon>
    </lineage>
</organism>